<gene>
    <name evidence="2" type="ORF">HKN21_04630</name>
</gene>
<sequence length="398" mass="44480">MRTQLFLVLLLCSLVVSSSPAAVWDSAIEPIPSTEPVFTLGDQGRPAVADSKSRVHTVYHHHLGDDVFEIGYNIRQEDGIWGMVEIISGTTNALAASIAVDAEDGIHVVWEDIETSQINIQYRYRSPEGVWQGIEKLTQGKRLSSSPDIAVDSFGRVHVAWIDAAVGAPKVFYTRRDSRESAWREPEILSLDGNNPEPPTMATDGLGYVHIAWSDRVGDPDALGNYNHEIFYVELGPESDPDIQVLQLTEAFGVSREPFIEATQDGTVHLIWVDNRFFSAFEIFYRRKLPGIGWGKDKRFTYNDEQHAKPVIVAGANQTLNVAWEDFTHGNPEIYYRQITQETGWDPSPTRLTQDNSSSVRPFLVADPKGDLLLLWTDTEDNAVRKVFTRRGNALGGP</sequence>
<reference evidence="2 3" key="1">
    <citation type="submission" date="2020-03" db="EMBL/GenBank/DDBJ databases">
        <title>Metabolic flexibility allows generalist bacteria to become dominant in a frequently disturbed ecosystem.</title>
        <authorList>
            <person name="Chen Y.-J."/>
            <person name="Leung P.M."/>
            <person name="Bay S.K."/>
            <person name="Hugenholtz P."/>
            <person name="Kessler A.J."/>
            <person name="Shelley G."/>
            <person name="Waite D.W."/>
            <person name="Cook P.L."/>
            <person name="Greening C."/>
        </authorList>
    </citation>
    <scope>NUCLEOTIDE SEQUENCE [LARGE SCALE GENOMIC DNA]</scope>
    <source>
        <strain evidence="2">SS_bin_28</strain>
    </source>
</reference>
<evidence type="ECO:0000313" key="2">
    <source>
        <dbReference type="EMBL" id="NNF06024.1"/>
    </source>
</evidence>
<name>A0A7Y2E9Y9_UNCEI</name>
<evidence type="ECO:0008006" key="4">
    <source>
        <dbReference type="Google" id="ProtNLM"/>
    </source>
</evidence>
<protein>
    <recommendedName>
        <fullName evidence="4">Exo-alpha-sialidase</fullName>
    </recommendedName>
</protein>
<accession>A0A7Y2E9Y9</accession>
<evidence type="ECO:0000256" key="1">
    <source>
        <dbReference type="SAM" id="SignalP"/>
    </source>
</evidence>
<dbReference type="Proteomes" id="UP000547674">
    <property type="component" value="Unassembled WGS sequence"/>
</dbReference>
<evidence type="ECO:0000313" key="3">
    <source>
        <dbReference type="Proteomes" id="UP000547674"/>
    </source>
</evidence>
<keyword evidence="1" id="KW-0732">Signal</keyword>
<proteinExistence type="predicted"/>
<feature type="chain" id="PRO_5030644469" description="Exo-alpha-sialidase" evidence="1">
    <location>
        <begin position="22"/>
        <end position="398"/>
    </location>
</feature>
<dbReference type="EMBL" id="JABDJR010000170">
    <property type="protein sequence ID" value="NNF06024.1"/>
    <property type="molecule type" value="Genomic_DNA"/>
</dbReference>
<comment type="caution">
    <text evidence="2">The sequence shown here is derived from an EMBL/GenBank/DDBJ whole genome shotgun (WGS) entry which is preliminary data.</text>
</comment>
<dbReference type="SUPFAM" id="SSF89372">
    <property type="entry name" value="Fucose-specific lectin"/>
    <property type="match status" value="1"/>
</dbReference>
<dbReference type="AlphaFoldDB" id="A0A7Y2E9Y9"/>
<feature type="signal peptide" evidence="1">
    <location>
        <begin position="1"/>
        <end position="21"/>
    </location>
</feature>
<organism evidence="2 3">
    <name type="scientific">Eiseniibacteriota bacterium</name>
    <dbReference type="NCBI Taxonomy" id="2212470"/>
    <lineage>
        <taxon>Bacteria</taxon>
        <taxon>Candidatus Eiseniibacteriota</taxon>
    </lineage>
</organism>